<organism evidence="3">
    <name type="scientific">Haptolina brevifila</name>
    <dbReference type="NCBI Taxonomy" id="156173"/>
    <lineage>
        <taxon>Eukaryota</taxon>
        <taxon>Haptista</taxon>
        <taxon>Haptophyta</taxon>
        <taxon>Prymnesiophyceae</taxon>
        <taxon>Prymnesiales</taxon>
        <taxon>Prymnesiaceae</taxon>
        <taxon>Haptolina</taxon>
    </lineage>
</organism>
<dbReference type="Pfam" id="PF12717">
    <property type="entry name" value="Cnd1"/>
    <property type="match status" value="1"/>
</dbReference>
<sequence>VGARPTASPHTSSSMLQANLNIAFGARGVAKLVESLSLPAETGNLAVNLMTLNGLLSSQENKMSALANDGAVLTVLTTLLASTESEVRRQAGLAIASLTLVYQGRLAAATANTVPALRIGLSDSVVTVRAACASALLSLSSSRDGCSEMMRTEGLVSKLTGALDDASRDVLTSALGALSNLVRLDLGIDEALESGVVKRLATLIDPKQRVANLLETGLQALWNLANTPNGKEAAIDAGLLDILAQHVRHGSPNVRRLASGCIMAITINKDGKYQSKPCAEPLLELLFDPNSDFPTVRDCVGALKNMTEYPKLRKQIDKWLREHGGERDHIVEGGTTAQMQEMFERVIYDHKQWPASYRYQHQNIAPGGYAAEDEANTRATWGYPQPFASDL</sequence>
<name>A0A7S2BRC6_9EUKA</name>
<dbReference type="InterPro" id="IPR000225">
    <property type="entry name" value="Armadillo"/>
</dbReference>
<dbReference type="PANTHER" id="PTHR15599">
    <property type="entry name" value="RTDR1"/>
    <property type="match status" value="1"/>
</dbReference>
<reference evidence="3" key="1">
    <citation type="submission" date="2021-01" db="EMBL/GenBank/DDBJ databases">
        <authorList>
            <person name="Corre E."/>
            <person name="Pelletier E."/>
            <person name="Niang G."/>
            <person name="Scheremetjew M."/>
            <person name="Finn R."/>
            <person name="Kale V."/>
            <person name="Holt S."/>
            <person name="Cochrane G."/>
            <person name="Meng A."/>
            <person name="Brown T."/>
            <person name="Cohen L."/>
        </authorList>
    </citation>
    <scope>NUCLEOTIDE SEQUENCE</scope>
    <source>
        <strain evidence="3">UTEX LB 985</strain>
    </source>
</reference>
<dbReference type="PROSITE" id="PS50176">
    <property type="entry name" value="ARM_REPEAT"/>
    <property type="match status" value="1"/>
</dbReference>
<proteinExistence type="predicted"/>
<feature type="domain" description="Condensin complex subunit 1 C-terminal" evidence="2">
    <location>
        <begin position="96"/>
        <end position="183"/>
    </location>
</feature>
<dbReference type="InterPro" id="IPR042856">
    <property type="entry name" value="RSP14"/>
</dbReference>
<gene>
    <name evidence="3" type="ORF">CBRE1094_LOCUS3447</name>
</gene>
<dbReference type="PANTHER" id="PTHR15599:SF1">
    <property type="entry name" value="RADIAL SPOKE HEAD 14 HOMOLOG"/>
    <property type="match status" value="1"/>
</dbReference>
<evidence type="ECO:0000256" key="1">
    <source>
        <dbReference type="PROSITE-ProRule" id="PRU00259"/>
    </source>
</evidence>
<evidence type="ECO:0000259" key="2">
    <source>
        <dbReference type="Pfam" id="PF12717"/>
    </source>
</evidence>
<dbReference type="InterPro" id="IPR016024">
    <property type="entry name" value="ARM-type_fold"/>
</dbReference>
<evidence type="ECO:0000313" key="3">
    <source>
        <dbReference type="EMBL" id="CAD9404212.1"/>
    </source>
</evidence>
<protein>
    <recommendedName>
        <fullName evidence="2">Condensin complex subunit 1 C-terminal domain-containing protein</fullName>
    </recommendedName>
</protein>
<feature type="repeat" description="ARM" evidence="1">
    <location>
        <begin position="195"/>
        <end position="239"/>
    </location>
</feature>
<dbReference type="InterPro" id="IPR032682">
    <property type="entry name" value="Cnd1_C"/>
</dbReference>
<dbReference type="EMBL" id="HBGU01006295">
    <property type="protein sequence ID" value="CAD9404212.1"/>
    <property type="molecule type" value="Transcribed_RNA"/>
</dbReference>
<dbReference type="AlphaFoldDB" id="A0A7S2BRC6"/>
<dbReference type="SUPFAM" id="SSF48371">
    <property type="entry name" value="ARM repeat"/>
    <property type="match status" value="1"/>
</dbReference>
<dbReference type="SMART" id="SM00185">
    <property type="entry name" value="ARM"/>
    <property type="match status" value="5"/>
</dbReference>
<dbReference type="InterPro" id="IPR011989">
    <property type="entry name" value="ARM-like"/>
</dbReference>
<dbReference type="Gene3D" id="1.25.10.10">
    <property type="entry name" value="Leucine-rich Repeat Variant"/>
    <property type="match status" value="1"/>
</dbReference>
<feature type="non-terminal residue" evidence="3">
    <location>
        <position position="1"/>
    </location>
</feature>
<accession>A0A7S2BRC6</accession>